<evidence type="ECO:0000313" key="5">
    <source>
        <dbReference type="Proteomes" id="UP000197138"/>
    </source>
</evidence>
<feature type="region of interest" description="Disordered" evidence="2">
    <location>
        <begin position="299"/>
        <end position="381"/>
    </location>
</feature>
<dbReference type="PANTHER" id="PTHR31344:SF13">
    <property type="entry name" value="EEIG1_EHBP1 PROTEIN AMINO-TERMINAL DOMAIN PROTEIN"/>
    <property type="match status" value="1"/>
</dbReference>
<feature type="compositionally biased region" description="Basic and acidic residues" evidence="2">
    <location>
        <begin position="359"/>
        <end position="370"/>
    </location>
</feature>
<dbReference type="InterPro" id="IPR021827">
    <property type="entry name" value="Nup186/Nup192/Nup205"/>
</dbReference>
<feature type="compositionally biased region" description="Polar residues" evidence="2">
    <location>
        <begin position="327"/>
        <end position="353"/>
    </location>
</feature>
<name>A0A218WTK9_PUNGR</name>
<protein>
    <recommendedName>
        <fullName evidence="3">C2 NT-type domain-containing protein</fullName>
    </recommendedName>
</protein>
<dbReference type="GO" id="GO:0005643">
    <property type="term" value="C:nuclear pore"/>
    <property type="evidence" value="ECO:0007669"/>
    <property type="project" value="InterPro"/>
</dbReference>
<accession>A0A218WTK9</accession>
<comment type="caution">
    <text evidence="4">The sequence shown here is derived from an EMBL/GenBank/DDBJ whole genome shotgun (WGS) entry which is preliminary data.</text>
</comment>
<keyword evidence="1" id="KW-0175">Coiled coil</keyword>
<feature type="compositionally biased region" description="Polar residues" evidence="2">
    <location>
        <begin position="208"/>
        <end position="219"/>
    </location>
</feature>
<dbReference type="PROSITE" id="PS51840">
    <property type="entry name" value="C2_NT"/>
    <property type="match status" value="1"/>
</dbReference>
<feature type="domain" description="C2 NT-type" evidence="3">
    <location>
        <begin position="7"/>
        <end position="158"/>
    </location>
</feature>
<dbReference type="PANTHER" id="PTHR31344">
    <property type="entry name" value="NUCLEAR PORE COMPLEX PROTEIN NUP205"/>
    <property type="match status" value="1"/>
</dbReference>
<feature type="compositionally biased region" description="Basic and acidic residues" evidence="2">
    <location>
        <begin position="312"/>
        <end position="326"/>
    </location>
</feature>
<dbReference type="EMBL" id="MTKT01003224">
    <property type="protein sequence ID" value="OWM76197.1"/>
    <property type="molecule type" value="Genomic_DNA"/>
</dbReference>
<organism evidence="4 5">
    <name type="scientific">Punica granatum</name>
    <name type="common">Pomegranate</name>
    <dbReference type="NCBI Taxonomy" id="22663"/>
    <lineage>
        <taxon>Eukaryota</taxon>
        <taxon>Viridiplantae</taxon>
        <taxon>Streptophyta</taxon>
        <taxon>Embryophyta</taxon>
        <taxon>Tracheophyta</taxon>
        <taxon>Spermatophyta</taxon>
        <taxon>Magnoliopsida</taxon>
        <taxon>eudicotyledons</taxon>
        <taxon>Gunneridae</taxon>
        <taxon>Pentapetalae</taxon>
        <taxon>rosids</taxon>
        <taxon>malvids</taxon>
        <taxon>Myrtales</taxon>
        <taxon>Lythraceae</taxon>
        <taxon>Punica</taxon>
    </lineage>
</organism>
<proteinExistence type="predicted"/>
<feature type="compositionally biased region" description="Polar residues" evidence="2">
    <location>
        <begin position="299"/>
        <end position="309"/>
    </location>
</feature>
<dbReference type="InterPro" id="IPR019448">
    <property type="entry name" value="NT-C2"/>
</dbReference>
<evidence type="ECO:0000256" key="2">
    <source>
        <dbReference type="SAM" id="MobiDB-lite"/>
    </source>
</evidence>
<dbReference type="Proteomes" id="UP000197138">
    <property type="component" value="Unassembled WGS sequence"/>
</dbReference>
<gene>
    <name evidence="4" type="ORF">CDL15_Pgr009843</name>
</gene>
<evidence type="ECO:0000313" key="4">
    <source>
        <dbReference type="EMBL" id="OWM76197.1"/>
    </source>
</evidence>
<evidence type="ECO:0000259" key="3">
    <source>
        <dbReference type="PROSITE" id="PS51840"/>
    </source>
</evidence>
<feature type="region of interest" description="Disordered" evidence="2">
    <location>
        <begin position="158"/>
        <end position="262"/>
    </location>
</feature>
<dbReference type="Pfam" id="PF10358">
    <property type="entry name" value="NT-C2"/>
    <property type="match status" value="1"/>
</dbReference>
<feature type="coiled-coil region" evidence="1">
    <location>
        <begin position="460"/>
        <end position="487"/>
    </location>
</feature>
<dbReference type="AlphaFoldDB" id="A0A218WTK9"/>
<reference evidence="5" key="1">
    <citation type="journal article" date="2017" name="Plant J.">
        <title>The pomegranate (Punica granatum L.) genome and the genomics of punicalagin biosynthesis.</title>
        <authorList>
            <person name="Qin G."/>
            <person name="Xu C."/>
            <person name="Ming R."/>
            <person name="Tang H."/>
            <person name="Guyot R."/>
            <person name="Kramer E.M."/>
            <person name="Hu Y."/>
            <person name="Yi X."/>
            <person name="Qi Y."/>
            <person name="Xu X."/>
            <person name="Gao Z."/>
            <person name="Pan H."/>
            <person name="Jian J."/>
            <person name="Tian Y."/>
            <person name="Yue Z."/>
            <person name="Xu Y."/>
        </authorList>
    </citation>
    <scope>NUCLEOTIDE SEQUENCE [LARGE SCALE GENOMIC DNA]</scope>
    <source>
        <strain evidence="5">cv. Dabenzi</strain>
    </source>
</reference>
<feature type="compositionally biased region" description="Acidic residues" evidence="2">
    <location>
        <begin position="191"/>
        <end position="205"/>
    </location>
</feature>
<feature type="region of interest" description="Disordered" evidence="2">
    <location>
        <begin position="854"/>
        <end position="875"/>
    </location>
</feature>
<evidence type="ECO:0000256" key="1">
    <source>
        <dbReference type="SAM" id="Coils"/>
    </source>
</evidence>
<sequence length="962" mass="105007">MVLGLRSKSRKCVSVQVEYLVCVQQIKPWPSGQSKSPQFLLIQWENGDQSSGSFRCSVGEGKIEMGESFKLPVTLYREASKKRSTHESYQKNILEFQLYESLRDRTVKGQLWGSAAINLAEYGVSRETVNISTSVNCKKSLRNAGQPPLLYVSIEPLHRDSSSSSPNVGLSKEGSLEKGESGSVSALGHDGDDEVEISSFTDDDDVSTHSSQVVSSAASDTAGASLPQKDEEDAEKLKKGKATTNREDLPLSSTESLDRKIHNHKSDTSLLCTRNSPCPSSLTGMQGQQEFSTNYRRSLEQHTAANESIASEDARKKSTPELHDTYARSTSQNYKNTWMPNRISPQEAASSDELTGGHSSEKDENGHQENGHSSQTSKAVKHLSEDELLILDTSRRAASKQLTLRKGALGDQSNIAKSNALKRAKSTFLPSATSENAELINSHTLLQPVGRKAASSSVTSSRASNNEAKLESKVAMLEEELREAAALEVSLYSVVAEHGSSSNKIHSPARRLSRFYFHACQTNSPAKRASAARAVVSGLALVSKACGNDVPRLTFWLSNAIVLRAIATSAAKKSKFNGNGELHTKSSPGKSGRADDWENPQIFTLALERVEAWMFSRIVESVWWQTMTPHMQSSAAKGSNSRKSHGKKHILGDAEQGSHSIELWKKAFKDACERLCPVRAGGHDCACLSLLARLVMEQLVSRLDVAMFNAILRESADEMPTDPVSDPITDSKVLPIPAGKSGFGAGAQLKNAIGSWSRWLGDLFGIDEDDSHVEPNGDNRNQDSDSSSKAFHLLNALSDLMMLPFEMLADRSTRREVCPAFGVPLIKRVLYNFVPDDFCPEPVPQQVLEALDAEDDPDADNESISNIPYIASPTQYTPPPAATLYSTIGSSQSLSQSESSVLRKSYTSDDELDELDSPIASIVLDNGRVSPASDPPDWMLKGKGGRKVVRYQLLREVWKDGK</sequence>